<evidence type="ECO:0000256" key="3">
    <source>
        <dbReference type="ARBA" id="ARBA00022795"/>
    </source>
</evidence>
<keyword evidence="10" id="KW-1185">Reference proteome</keyword>
<name>A0A7H0GJZ8_9BURK</name>
<evidence type="ECO:0000256" key="1">
    <source>
        <dbReference type="ARBA" id="ARBA00022490"/>
    </source>
</evidence>
<dbReference type="InterPro" id="IPR007944">
    <property type="entry name" value="FlhC"/>
</dbReference>
<dbReference type="Pfam" id="PF05280">
    <property type="entry name" value="FlhC"/>
    <property type="match status" value="1"/>
</dbReference>
<dbReference type="EMBL" id="CP060783">
    <property type="protein sequence ID" value="QNP48614.1"/>
    <property type="molecule type" value="Genomic_DNA"/>
</dbReference>
<evidence type="ECO:0000256" key="5">
    <source>
        <dbReference type="ARBA" id="ARBA00023015"/>
    </source>
</evidence>
<dbReference type="GO" id="GO:1902208">
    <property type="term" value="P:regulation of bacterial-type flagellum assembly"/>
    <property type="evidence" value="ECO:0007669"/>
    <property type="project" value="InterPro"/>
</dbReference>
<accession>A0A7H0GJZ8</accession>
<reference evidence="9 10" key="1">
    <citation type="submission" date="2020-08" db="EMBL/GenBank/DDBJ databases">
        <title>Genome sequence of Diaphorobacter aerolatus KACC 16536T.</title>
        <authorList>
            <person name="Hyun D.-W."/>
            <person name="Bae J.-W."/>
        </authorList>
    </citation>
    <scope>NUCLEOTIDE SEQUENCE [LARGE SCALE GENOMIC DNA]</scope>
    <source>
        <strain evidence="9 10">KACC 16536</strain>
    </source>
</reference>
<keyword evidence="6" id="KW-0238">DNA-binding</keyword>
<keyword evidence="2" id="KW-0479">Metal-binding</keyword>
<dbReference type="KEGG" id="daer:H9K75_22550"/>
<dbReference type="GO" id="GO:0045893">
    <property type="term" value="P:positive regulation of DNA-templated transcription"/>
    <property type="evidence" value="ECO:0007669"/>
    <property type="project" value="InterPro"/>
</dbReference>
<organism evidence="9 10">
    <name type="scientific">Diaphorobacter aerolatus</name>
    <dbReference type="NCBI Taxonomy" id="1288495"/>
    <lineage>
        <taxon>Bacteria</taxon>
        <taxon>Pseudomonadati</taxon>
        <taxon>Pseudomonadota</taxon>
        <taxon>Betaproteobacteria</taxon>
        <taxon>Burkholderiales</taxon>
        <taxon>Comamonadaceae</taxon>
        <taxon>Diaphorobacter</taxon>
    </lineage>
</organism>
<evidence type="ECO:0000256" key="6">
    <source>
        <dbReference type="ARBA" id="ARBA00023125"/>
    </source>
</evidence>
<dbReference type="SUPFAM" id="SSF160930">
    <property type="entry name" value="FlhC-like"/>
    <property type="match status" value="1"/>
</dbReference>
<dbReference type="GO" id="GO:0044781">
    <property type="term" value="P:bacterial-type flagellum organization"/>
    <property type="evidence" value="ECO:0007669"/>
    <property type="project" value="UniProtKB-KW"/>
</dbReference>
<keyword evidence="7" id="KW-0010">Activator</keyword>
<dbReference type="GO" id="GO:0046872">
    <property type="term" value="F:metal ion binding"/>
    <property type="evidence" value="ECO:0007669"/>
    <property type="project" value="UniProtKB-KW"/>
</dbReference>
<evidence type="ECO:0000313" key="10">
    <source>
        <dbReference type="Proteomes" id="UP000516028"/>
    </source>
</evidence>
<evidence type="ECO:0000256" key="7">
    <source>
        <dbReference type="ARBA" id="ARBA00023159"/>
    </source>
</evidence>
<evidence type="ECO:0000256" key="4">
    <source>
        <dbReference type="ARBA" id="ARBA00022833"/>
    </source>
</evidence>
<keyword evidence="8" id="KW-0804">Transcription</keyword>
<evidence type="ECO:0000313" key="9">
    <source>
        <dbReference type="EMBL" id="QNP48614.1"/>
    </source>
</evidence>
<evidence type="ECO:0000256" key="2">
    <source>
        <dbReference type="ARBA" id="ARBA00022723"/>
    </source>
</evidence>
<dbReference type="GO" id="GO:0003677">
    <property type="term" value="F:DNA binding"/>
    <property type="evidence" value="ECO:0007669"/>
    <property type="project" value="UniProtKB-KW"/>
</dbReference>
<evidence type="ECO:0000256" key="8">
    <source>
        <dbReference type="ARBA" id="ARBA00023163"/>
    </source>
</evidence>
<dbReference type="RefSeq" id="WP_187724208.1">
    <property type="nucleotide sequence ID" value="NZ_CP060783.1"/>
</dbReference>
<keyword evidence="1" id="KW-0963">Cytoplasm</keyword>
<dbReference type="Proteomes" id="UP000516028">
    <property type="component" value="Chromosome"/>
</dbReference>
<proteinExistence type="predicted"/>
<gene>
    <name evidence="9" type="ORF">H9K75_22550</name>
</gene>
<sequence length="220" mass="24564">MPGTKISQRMRALQLARDCATLGARIRTIYHLTGLRPRELLHLLFNSHAMPPGGRAPNSREWYHHANLVQRIEASIVIANFRRMRQLGFLAPEALVGAYRYYQSMYRPPVRISFDRAFDLAAHTEGLWIAKTPSFRLASCSRCGSEFLDAFAGADTSARPCPFCQLLDRHARDPRLTASFPEPPTVSEELIAHLMTVPCPVTNANGETLSNSSSFPPAET</sequence>
<evidence type="ECO:0008006" key="11">
    <source>
        <dbReference type="Google" id="ProtNLM"/>
    </source>
</evidence>
<dbReference type="AlphaFoldDB" id="A0A7H0GJZ8"/>
<keyword evidence="3" id="KW-1005">Bacterial flagellum biogenesis</keyword>
<protein>
    <recommendedName>
        <fullName evidence="11">Flagellar transcriptional regulator FlhC</fullName>
    </recommendedName>
</protein>
<keyword evidence="4" id="KW-0862">Zinc</keyword>
<keyword evidence="5" id="KW-0805">Transcription regulation</keyword>